<keyword evidence="2" id="KW-1185">Reference proteome</keyword>
<dbReference type="OrthoDB" id="5702951at2"/>
<gene>
    <name evidence="1" type="ORF">SAMN04488522_105363</name>
</gene>
<name>A0A1M5JHZ0_9SPHI</name>
<dbReference type="Pfam" id="PF11153">
    <property type="entry name" value="DUF2931"/>
    <property type="match status" value="1"/>
</dbReference>
<organism evidence="1 2">
    <name type="scientific">Pedobacter caeni</name>
    <dbReference type="NCBI Taxonomy" id="288992"/>
    <lineage>
        <taxon>Bacteria</taxon>
        <taxon>Pseudomonadati</taxon>
        <taxon>Bacteroidota</taxon>
        <taxon>Sphingobacteriia</taxon>
        <taxon>Sphingobacteriales</taxon>
        <taxon>Sphingobacteriaceae</taxon>
        <taxon>Pedobacter</taxon>
    </lineage>
</organism>
<sequence>MKKLNTLNKIYLAVLALLIIATGIKFWNYGSWNRYHYTASVTAPAMHPIQVMDADFILSDKSTVSLATYSVNERRQDWGWGDINARDEYEHLPVKLLLNYASYRDQAFYRDTLDLPVALIDSIFKNSRKQENEASVDELAEDERTLAFVVGIANKGNVVVWLRGKKSEQVLLKHKIIAREPLASDLYYKKEKLNKKEYLENVFKYFGEEFLKKIADGVDKDANYIDSASHYNR</sequence>
<dbReference type="AlphaFoldDB" id="A0A1M5JHZ0"/>
<accession>A0A1M5JHZ0</accession>
<dbReference type="InterPro" id="IPR021326">
    <property type="entry name" value="DUF2931"/>
</dbReference>
<evidence type="ECO:0000313" key="2">
    <source>
        <dbReference type="Proteomes" id="UP000184287"/>
    </source>
</evidence>
<dbReference type="STRING" id="288992.SAMN04488522_105363"/>
<evidence type="ECO:0008006" key="3">
    <source>
        <dbReference type="Google" id="ProtNLM"/>
    </source>
</evidence>
<dbReference type="RefSeq" id="WP_073234964.1">
    <property type="nucleotide sequence ID" value="NZ_FQUQ01000005.1"/>
</dbReference>
<evidence type="ECO:0000313" key="1">
    <source>
        <dbReference type="EMBL" id="SHG40162.1"/>
    </source>
</evidence>
<dbReference type="EMBL" id="FQUQ01000005">
    <property type="protein sequence ID" value="SHG40162.1"/>
    <property type="molecule type" value="Genomic_DNA"/>
</dbReference>
<dbReference type="Proteomes" id="UP000184287">
    <property type="component" value="Unassembled WGS sequence"/>
</dbReference>
<reference evidence="2" key="1">
    <citation type="submission" date="2016-11" db="EMBL/GenBank/DDBJ databases">
        <authorList>
            <person name="Varghese N."/>
            <person name="Submissions S."/>
        </authorList>
    </citation>
    <scope>NUCLEOTIDE SEQUENCE [LARGE SCALE GENOMIC DNA]</scope>
    <source>
        <strain evidence="2">DSM 16990</strain>
    </source>
</reference>
<proteinExistence type="predicted"/>
<protein>
    <recommendedName>
        <fullName evidence="3">DUF2931 family protein</fullName>
    </recommendedName>
</protein>